<dbReference type="InterPro" id="IPR015847">
    <property type="entry name" value="ExoRNase_PH_dom2"/>
</dbReference>
<dbReference type="NCBIfam" id="TIGR01966">
    <property type="entry name" value="RNasePH"/>
    <property type="match status" value="1"/>
</dbReference>
<dbReference type="InterPro" id="IPR020568">
    <property type="entry name" value="Ribosomal_Su5_D2-typ_SF"/>
</dbReference>
<evidence type="ECO:0000256" key="2">
    <source>
        <dbReference type="ARBA" id="ARBA00022552"/>
    </source>
</evidence>
<keyword evidence="5" id="KW-0694">RNA-binding</keyword>
<feature type="domain" description="Exoribonuclease phosphorolytic" evidence="8">
    <location>
        <begin position="163"/>
        <end position="229"/>
    </location>
</feature>
<dbReference type="PANTHER" id="PTHR11953">
    <property type="entry name" value="EXOSOME COMPLEX COMPONENT"/>
    <property type="match status" value="1"/>
</dbReference>
<dbReference type="Pfam" id="PF01138">
    <property type="entry name" value="RNase_PH"/>
    <property type="match status" value="1"/>
</dbReference>
<proteinExistence type="inferred from homology"/>
<evidence type="ECO:0000256" key="4">
    <source>
        <dbReference type="ARBA" id="ARBA00022694"/>
    </source>
</evidence>
<keyword evidence="2 6" id="KW-0698">rRNA processing</keyword>
<feature type="binding site" evidence="6">
    <location>
        <begin position="129"/>
        <end position="131"/>
    </location>
    <ligand>
        <name>phosphate</name>
        <dbReference type="ChEBI" id="CHEBI:43474"/>
        <note>substrate</note>
    </ligand>
</feature>
<comment type="function">
    <text evidence="6">Phosphorolytic 3'-5' exoribonuclease that plays an important role in tRNA 3'-end maturation. Removes nucleotide residues following the 3'-CCA terminus of tRNAs; can also add nucleotides to the ends of RNA molecules by using nucleoside diphosphates as substrates, but this may not be physiologically important. Probably plays a role in initiation of 16S rRNA degradation (leading to ribosome degradation) during starvation.</text>
</comment>
<keyword evidence="3 6" id="KW-0820">tRNA-binding</keyword>
<dbReference type="InterPro" id="IPR036345">
    <property type="entry name" value="ExoRNase_PH_dom2_sf"/>
</dbReference>
<feature type="binding site" evidence="6">
    <location>
        <position position="91"/>
    </location>
    <ligand>
        <name>phosphate</name>
        <dbReference type="ChEBI" id="CHEBI:43474"/>
        <note>substrate</note>
    </ligand>
</feature>
<dbReference type="GO" id="GO:0031125">
    <property type="term" value="P:rRNA 3'-end processing"/>
    <property type="evidence" value="ECO:0007669"/>
    <property type="project" value="UniProtKB-ARBA"/>
</dbReference>
<comment type="catalytic activity">
    <reaction evidence="6">
        <text>tRNA(n+1) + phosphate = tRNA(n) + a ribonucleoside 5'-diphosphate</text>
        <dbReference type="Rhea" id="RHEA:10628"/>
        <dbReference type="Rhea" id="RHEA-COMP:17343"/>
        <dbReference type="Rhea" id="RHEA-COMP:17344"/>
        <dbReference type="ChEBI" id="CHEBI:43474"/>
        <dbReference type="ChEBI" id="CHEBI:57930"/>
        <dbReference type="ChEBI" id="CHEBI:173114"/>
        <dbReference type="EC" id="2.7.7.56"/>
    </reaction>
</comment>
<dbReference type="Pfam" id="PF03725">
    <property type="entry name" value="RNase_PH_C"/>
    <property type="match status" value="1"/>
</dbReference>
<reference evidence="10" key="1">
    <citation type="submission" date="2016-10" db="EMBL/GenBank/DDBJ databases">
        <authorList>
            <person name="Varghese N."/>
            <person name="Submissions S."/>
        </authorList>
    </citation>
    <scope>NUCLEOTIDE SEQUENCE [LARGE SCALE GENOMIC DNA]</scope>
    <source>
        <strain evidence="10">DSM 16522</strain>
    </source>
</reference>
<dbReference type="EMBL" id="FOVO01000050">
    <property type="protein sequence ID" value="SFO05031.1"/>
    <property type="molecule type" value="Genomic_DNA"/>
</dbReference>
<dbReference type="Proteomes" id="UP000199011">
    <property type="component" value="Unassembled WGS sequence"/>
</dbReference>
<name>A0A1I5E1K4_9GAMM</name>
<dbReference type="HAMAP" id="MF_00564">
    <property type="entry name" value="RNase_PH"/>
    <property type="match status" value="1"/>
</dbReference>
<dbReference type="InterPro" id="IPR018336">
    <property type="entry name" value="RNase_PH_CS"/>
</dbReference>
<dbReference type="STRING" id="53341.SAMN05421579_15020"/>
<dbReference type="GO" id="GO:0000175">
    <property type="term" value="F:3'-5'-RNA exonuclease activity"/>
    <property type="evidence" value="ECO:0007669"/>
    <property type="project" value="UniProtKB-UniRule"/>
</dbReference>
<dbReference type="SUPFAM" id="SSF55666">
    <property type="entry name" value="Ribonuclease PH domain 2-like"/>
    <property type="match status" value="1"/>
</dbReference>
<evidence type="ECO:0000256" key="1">
    <source>
        <dbReference type="ARBA" id="ARBA00006678"/>
    </source>
</evidence>
<evidence type="ECO:0000313" key="10">
    <source>
        <dbReference type="Proteomes" id="UP000199011"/>
    </source>
</evidence>
<protein>
    <recommendedName>
        <fullName evidence="6">Ribonuclease PH</fullName>
        <shortName evidence="6">RNase PH</shortName>
        <ecNumber evidence="6">2.7.7.56</ecNumber>
    </recommendedName>
    <alternativeName>
        <fullName evidence="6">tRNA nucleotidyltransferase</fullName>
    </alternativeName>
</protein>
<keyword evidence="10" id="KW-1185">Reference proteome</keyword>
<keyword evidence="6" id="KW-0548">Nucleotidyltransferase</keyword>
<comment type="similarity">
    <text evidence="1 6">Belongs to the RNase PH family.</text>
</comment>
<sequence>MSLVGKRPAGRTAAQMRPIKMTRHYTKHAEGSVLVEFGDTKVLCNASVDEGIPRFLKGQGQGWITAEYGMLPRATNSRNAREAAKGKQTGRTMEIQRLIARSLRAAVDLKKLGEFTITLDCDVIQADGGTRTAAISGACVALVDALNKLVADGKLKASPLKAMVAAVSVGIVEGEGRCDLEYVEDSAAETDMNIVMMDDGRMIEVQGTAEGEPFSHDELLSLLSLAKEGLDTIFEAQRDALEQDPLK</sequence>
<dbReference type="InterPro" id="IPR027408">
    <property type="entry name" value="PNPase/RNase_PH_dom_sf"/>
</dbReference>
<evidence type="ECO:0000259" key="8">
    <source>
        <dbReference type="Pfam" id="PF03725"/>
    </source>
</evidence>
<gene>
    <name evidence="6" type="primary">rph</name>
    <name evidence="9" type="ORF">SAMN05421579_15020</name>
</gene>
<dbReference type="InterPro" id="IPR002381">
    <property type="entry name" value="RNase_PH_bac-type"/>
</dbReference>
<dbReference type="EC" id="2.7.7.56" evidence="6"/>
<feature type="domain" description="Exoribonuclease phosphorolytic" evidence="7">
    <location>
        <begin position="15"/>
        <end position="145"/>
    </location>
</feature>
<dbReference type="Gene3D" id="3.30.230.70">
    <property type="entry name" value="GHMP Kinase, N-terminal domain"/>
    <property type="match status" value="1"/>
</dbReference>
<keyword evidence="6" id="KW-0808">Transferase</keyword>
<evidence type="ECO:0000256" key="3">
    <source>
        <dbReference type="ARBA" id="ARBA00022555"/>
    </source>
</evidence>
<comment type="subunit">
    <text evidence="6">Homohexameric ring arranged as a trimer of dimers.</text>
</comment>
<dbReference type="CDD" id="cd11362">
    <property type="entry name" value="RNase_PH_bact"/>
    <property type="match status" value="1"/>
</dbReference>
<accession>A0A1I5E1K4</accession>
<evidence type="ECO:0000313" key="9">
    <source>
        <dbReference type="EMBL" id="SFO05031.1"/>
    </source>
</evidence>
<dbReference type="SUPFAM" id="SSF54211">
    <property type="entry name" value="Ribosomal protein S5 domain 2-like"/>
    <property type="match status" value="1"/>
</dbReference>
<dbReference type="FunFam" id="3.30.230.70:FF:000003">
    <property type="entry name" value="Ribonuclease PH"/>
    <property type="match status" value="1"/>
</dbReference>
<dbReference type="InterPro" id="IPR001247">
    <property type="entry name" value="ExoRNase_PH_dom1"/>
</dbReference>
<dbReference type="PROSITE" id="PS01277">
    <property type="entry name" value="RIBONUCLEASE_PH"/>
    <property type="match status" value="1"/>
</dbReference>
<dbReference type="GO" id="GO:0016075">
    <property type="term" value="P:rRNA catabolic process"/>
    <property type="evidence" value="ECO:0007669"/>
    <property type="project" value="UniProtKB-UniRule"/>
</dbReference>
<dbReference type="PANTHER" id="PTHR11953:SF0">
    <property type="entry name" value="EXOSOME COMPLEX COMPONENT RRP41"/>
    <property type="match status" value="1"/>
</dbReference>
<dbReference type="GO" id="GO:0000049">
    <property type="term" value="F:tRNA binding"/>
    <property type="evidence" value="ECO:0007669"/>
    <property type="project" value="UniProtKB-UniRule"/>
</dbReference>
<evidence type="ECO:0000259" key="7">
    <source>
        <dbReference type="Pfam" id="PF01138"/>
    </source>
</evidence>
<evidence type="ECO:0000256" key="6">
    <source>
        <dbReference type="HAMAP-Rule" id="MF_00564"/>
    </source>
</evidence>
<organism evidence="9 10">
    <name type="scientific">Xenorhabdus japonica</name>
    <dbReference type="NCBI Taxonomy" id="53341"/>
    <lineage>
        <taxon>Bacteria</taxon>
        <taxon>Pseudomonadati</taxon>
        <taxon>Pseudomonadota</taxon>
        <taxon>Gammaproteobacteria</taxon>
        <taxon>Enterobacterales</taxon>
        <taxon>Morganellaceae</taxon>
        <taxon>Xenorhabdus</taxon>
    </lineage>
</organism>
<dbReference type="GO" id="GO:0009022">
    <property type="term" value="F:tRNA nucleotidyltransferase activity"/>
    <property type="evidence" value="ECO:0007669"/>
    <property type="project" value="UniProtKB-UniRule"/>
</dbReference>
<evidence type="ECO:0000256" key="5">
    <source>
        <dbReference type="ARBA" id="ARBA00022884"/>
    </source>
</evidence>
<dbReference type="AlphaFoldDB" id="A0A1I5E1K4"/>
<dbReference type="OrthoDB" id="9802265at2"/>
<dbReference type="GO" id="GO:0008033">
    <property type="term" value="P:tRNA processing"/>
    <property type="evidence" value="ECO:0007669"/>
    <property type="project" value="UniProtKB-UniRule"/>
</dbReference>
<keyword evidence="4 6" id="KW-0819">tRNA processing</keyword>
<dbReference type="RefSeq" id="WP_092521070.1">
    <property type="nucleotide sequence ID" value="NZ_CAWRAH010000025.1"/>
</dbReference>
<dbReference type="InterPro" id="IPR050080">
    <property type="entry name" value="RNase_PH"/>
</dbReference>